<evidence type="ECO:0000256" key="9">
    <source>
        <dbReference type="ARBA" id="ARBA00023235"/>
    </source>
</evidence>
<evidence type="ECO:0000259" key="10">
    <source>
        <dbReference type="Pfam" id="PF01676"/>
    </source>
</evidence>
<gene>
    <name evidence="12" type="ORF">COX22_02880</name>
</gene>
<dbReference type="InterPro" id="IPR005995">
    <property type="entry name" value="Pgm_bpd_ind"/>
</dbReference>
<dbReference type="PANTHER" id="PTHR31637">
    <property type="entry name" value="2,3-BISPHOSPHOGLYCERATE-INDEPENDENT PHOSPHOGLYCERATE MUTASE"/>
    <property type="match status" value="1"/>
</dbReference>
<comment type="pathway">
    <text evidence="3">Carbohydrate degradation; glycolysis; pyruvate from D-glyceraldehyde 3-phosphate: step 3/5.</text>
</comment>
<dbReference type="InterPro" id="IPR017850">
    <property type="entry name" value="Alkaline_phosphatase_core_sf"/>
</dbReference>
<evidence type="ECO:0000256" key="6">
    <source>
        <dbReference type="ARBA" id="ARBA00022723"/>
    </source>
</evidence>
<protein>
    <recommendedName>
        <fullName evidence="5">phosphoglycerate mutase (2,3-diphosphoglycerate-independent)</fullName>
        <ecNumber evidence="5">5.4.2.12</ecNumber>
    </recommendedName>
</protein>
<name>A0A2G9ZM99_9BACT</name>
<reference evidence="12 13" key="1">
    <citation type="submission" date="2017-09" db="EMBL/GenBank/DDBJ databases">
        <title>Depth-based differentiation of microbial function through sediment-hosted aquifers and enrichment of novel symbionts in the deep terrestrial subsurface.</title>
        <authorList>
            <person name="Probst A.J."/>
            <person name="Ladd B."/>
            <person name="Jarett J.K."/>
            <person name="Geller-Mcgrath D.E."/>
            <person name="Sieber C.M."/>
            <person name="Emerson J.B."/>
            <person name="Anantharaman K."/>
            <person name="Thomas B.C."/>
            <person name="Malmstrom R."/>
            <person name="Stieglmeier M."/>
            <person name="Klingl A."/>
            <person name="Woyke T."/>
            <person name="Ryan C.M."/>
            <person name="Banfield J.F."/>
        </authorList>
    </citation>
    <scope>NUCLEOTIDE SEQUENCE [LARGE SCALE GENOMIC DNA]</scope>
    <source>
        <strain evidence="12">CG23_combo_of_CG06-09_8_20_14_all_49_15</strain>
    </source>
</reference>
<dbReference type="InterPro" id="IPR006124">
    <property type="entry name" value="Metalloenzyme"/>
</dbReference>
<evidence type="ECO:0000256" key="8">
    <source>
        <dbReference type="ARBA" id="ARBA00023211"/>
    </source>
</evidence>
<comment type="cofactor">
    <cofactor evidence="2">
        <name>Mn(2+)</name>
        <dbReference type="ChEBI" id="CHEBI:29035"/>
    </cofactor>
</comment>
<keyword evidence="8" id="KW-0464">Manganese</keyword>
<keyword evidence="7" id="KW-0324">Glycolysis</keyword>
<evidence type="ECO:0000313" key="12">
    <source>
        <dbReference type="EMBL" id="PIP33710.1"/>
    </source>
</evidence>
<dbReference type="Pfam" id="PF01676">
    <property type="entry name" value="Metalloenzyme"/>
    <property type="match status" value="1"/>
</dbReference>
<accession>A0A2G9ZM99</accession>
<dbReference type="InterPro" id="IPR011258">
    <property type="entry name" value="BPG-indep_PGM_N"/>
</dbReference>
<evidence type="ECO:0000256" key="3">
    <source>
        <dbReference type="ARBA" id="ARBA00004798"/>
    </source>
</evidence>
<evidence type="ECO:0000259" key="11">
    <source>
        <dbReference type="Pfam" id="PF06415"/>
    </source>
</evidence>
<dbReference type="SUPFAM" id="SSF53649">
    <property type="entry name" value="Alkaline phosphatase-like"/>
    <property type="match status" value="1"/>
</dbReference>
<evidence type="ECO:0000313" key="13">
    <source>
        <dbReference type="Proteomes" id="UP000230729"/>
    </source>
</evidence>
<dbReference type="Pfam" id="PF06415">
    <property type="entry name" value="iPGM_N"/>
    <property type="match status" value="1"/>
</dbReference>
<dbReference type="Proteomes" id="UP000230729">
    <property type="component" value="Unassembled WGS sequence"/>
</dbReference>
<dbReference type="Gene3D" id="3.40.720.10">
    <property type="entry name" value="Alkaline Phosphatase, subunit A"/>
    <property type="match status" value="1"/>
</dbReference>
<feature type="domain" description="Metalloenzyme" evidence="10">
    <location>
        <begin position="97"/>
        <end position="446"/>
    </location>
</feature>
<dbReference type="GO" id="GO:0006007">
    <property type="term" value="P:glucose catabolic process"/>
    <property type="evidence" value="ECO:0007669"/>
    <property type="project" value="InterPro"/>
</dbReference>
<keyword evidence="6" id="KW-0479">Metal-binding</keyword>
<dbReference type="Gene3D" id="3.40.1450.10">
    <property type="entry name" value="BPG-independent phosphoglycerate mutase, domain B"/>
    <property type="match status" value="1"/>
</dbReference>
<evidence type="ECO:0000256" key="4">
    <source>
        <dbReference type="ARBA" id="ARBA00008819"/>
    </source>
</evidence>
<keyword evidence="9" id="KW-0413">Isomerase</keyword>
<comment type="catalytic activity">
    <reaction evidence="1">
        <text>(2R)-2-phosphoglycerate = (2R)-3-phosphoglycerate</text>
        <dbReference type="Rhea" id="RHEA:15901"/>
        <dbReference type="ChEBI" id="CHEBI:58272"/>
        <dbReference type="ChEBI" id="CHEBI:58289"/>
        <dbReference type="EC" id="5.4.2.12"/>
    </reaction>
</comment>
<dbReference type="GO" id="GO:0030145">
    <property type="term" value="F:manganese ion binding"/>
    <property type="evidence" value="ECO:0007669"/>
    <property type="project" value="InterPro"/>
</dbReference>
<dbReference type="UniPathway" id="UPA00109">
    <property type="reaction ID" value="UER00186"/>
</dbReference>
<dbReference type="EC" id="5.4.2.12" evidence="5"/>
<evidence type="ECO:0000256" key="2">
    <source>
        <dbReference type="ARBA" id="ARBA00001936"/>
    </source>
</evidence>
<dbReference type="GO" id="GO:0006096">
    <property type="term" value="P:glycolytic process"/>
    <property type="evidence" value="ECO:0007669"/>
    <property type="project" value="UniProtKB-UniPathway"/>
</dbReference>
<dbReference type="EMBL" id="PCSD01000069">
    <property type="protein sequence ID" value="PIP33710.1"/>
    <property type="molecule type" value="Genomic_DNA"/>
</dbReference>
<sequence>MSNSLISNKAGAGAKILLLFWSGVNAVRTVDQLELTPGFLELAKTYPSANLDAGGSAVGLRAAETASASQLCQVIGSGRGLDKGYAAVLDFLNKKKFGSEISGFFDCLRATDGYLHILMPLTERSGFDNQDFCAPLQKYLHAQGLSKIAWHLFAGGENNLPKSCLGQLRRFIAWQEKQHGGELRSLSGAFYGLDETSHYARSRKAWQAIVSPAPAGAPSALEAVRENYEKNIFDDDLPPLSLAGAKGLSDRDAVLFFDLDPSRFRQLAEIFIPARKPGQTLPGSPADWLATFVSRPDFVKIPAVFSPSRPALTLAESLAKNRVRQLRIAPASSFPLLAYFFNGRRSSPAAGEDWQALDLTLRTAAGDDWLDTALSEFSQELKKALARDYHFIAADFFSADLAGLSARPHFFDHFLKSADRTVSDLAKAAAGAGWTVMIMPLDPAAENIFPASRQEAGAAKSNRLPLVVLKDDFQTLNFGWPEPPNNDWRLAAPIGTIRDLAPTILELLKIKKPASMLGSVLFTNHSA</sequence>
<dbReference type="AlphaFoldDB" id="A0A2G9ZM99"/>
<dbReference type="GO" id="GO:0005737">
    <property type="term" value="C:cytoplasm"/>
    <property type="evidence" value="ECO:0007669"/>
    <property type="project" value="InterPro"/>
</dbReference>
<dbReference type="InterPro" id="IPR036646">
    <property type="entry name" value="PGAM_B_sf"/>
</dbReference>
<evidence type="ECO:0000256" key="1">
    <source>
        <dbReference type="ARBA" id="ARBA00000370"/>
    </source>
</evidence>
<evidence type="ECO:0000256" key="5">
    <source>
        <dbReference type="ARBA" id="ARBA00012026"/>
    </source>
</evidence>
<comment type="similarity">
    <text evidence="4">Belongs to the BPG-independent phosphoglycerate mutase family.</text>
</comment>
<dbReference type="PANTHER" id="PTHR31637:SF0">
    <property type="entry name" value="2,3-BISPHOSPHOGLYCERATE-INDEPENDENT PHOSPHOGLYCERATE MUTASE"/>
    <property type="match status" value="1"/>
</dbReference>
<proteinExistence type="inferred from homology"/>
<organism evidence="12 13">
    <name type="scientific">Candidatus Falkowbacteria bacterium CG23_combo_of_CG06-09_8_20_14_all_49_15</name>
    <dbReference type="NCBI Taxonomy" id="1974572"/>
    <lineage>
        <taxon>Bacteria</taxon>
        <taxon>Candidatus Falkowiibacteriota</taxon>
    </lineage>
</organism>
<comment type="caution">
    <text evidence="12">The sequence shown here is derived from an EMBL/GenBank/DDBJ whole genome shotgun (WGS) entry which is preliminary data.</text>
</comment>
<feature type="domain" description="BPG-independent PGAM N-terminal" evidence="11">
    <location>
        <begin position="101"/>
        <end position="273"/>
    </location>
</feature>
<dbReference type="GO" id="GO:0004619">
    <property type="term" value="F:phosphoglycerate mutase activity"/>
    <property type="evidence" value="ECO:0007669"/>
    <property type="project" value="UniProtKB-EC"/>
</dbReference>
<dbReference type="SUPFAM" id="SSF64158">
    <property type="entry name" value="2,3-Bisphosphoglycerate-independent phosphoglycerate mutase, substrate-binding domain"/>
    <property type="match status" value="1"/>
</dbReference>
<evidence type="ECO:0000256" key="7">
    <source>
        <dbReference type="ARBA" id="ARBA00023152"/>
    </source>
</evidence>